<reference evidence="2 3" key="1">
    <citation type="submission" date="2021-08" db="EMBL/GenBank/DDBJ databases">
        <title>Draft Genome Sequence of Phanerochaete sordida strain YK-624.</title>
        <authorList>
            <person name="Mori T."/>
            <person name="Dohra H."/>
            <person name="Suzuki T."/>
            <person name="Kawagishi H."/>
            <person name="Hirai H."/>
        </authorList>
    </citation>
    <scope>NUCLEOTIDE SEQUENCE [LARGE SCALE GENOMIC DNA]</scope>
    <source>
        <strain evidence="2 3">YK-624</strain>
    </source>
</reference>
<dbReference type="EMBL" id="BPQB01000015">
    <property type="protein sequence ID" value="GJE90054.1"/>
    <property type="molecule type" value="Genomic_DNA"/>
</dbReference>
<dbReference type="AlphaFoldDB" id="A0A9P3LCY7"/>
<keyword evidence="1" id="KW-0812">Transmembrane</keyword>
<protein>
    <submittedName>
        <fullName evidence="2">Uncharacterized protein</fullName>
    </submittedName>
</protein>
<name>A0A9P3LCY7_9APHY</name>
<evidence type="ECO:0000313" key="2">
    <source>
        <dbReference type="EMBL" id="GJE90054.1"/>
    </source>
</evidence>
<accession>A0A9P3LCY7</accession>
<comment type="caution">
    <text evidence="2">The sequence shown here is derived from an EMBL/GenBank/DDBJ whole genome shotgun (WGS) entry which is preliminary data.</text>
</comment>
<keyword evidence="3" id="KW-1185">Reference proteome</keyword>
<dbReference type="Proteomes" id="UP000703269">
    <property type="component" value="Unassembled WGS sequence"/>
</dbReference>
<evidence type="ECO:0000313" key="3">
    <source>
        <dbReference type="Proteomes" id="UP000703269"/>
    </source>
</evidence>
<proteinExistence type="predicted"/>
<evidence type="ECO:0000256" key="1">
    <source>
        <dbReference type="SAM" id="Phobius"/>
    </source>
</evidence>
<sequence length="287" mass="31519">MLEEPEQLAHPSWDAFEAAQTMADNELPPIPCRQPHDFKPVAESTASDTASTLFPEDEWYDASVDDTVADSPAAAAHFPLQLLGDRQDAPLLDWYSVLVSVATLALATLKLAATCMNKDAKGVAVVDWVMSAILGLLLFWVDRLRGKVRCLAWLCQRDAIEDLRLCSHSVIEIITRSHKRQKASANLSSAHNMPGPDIRRYSGPPLPPWSKYELNFAEPSTTPASAYEEQEQVSSCASLLASRLHPLPAARHSASTICDVDVTDLPTFISFPESPELHLAPYDVETS</sequence>
<organism evidence="2 3">
    <name type="scientific">Phanerochaete sordida</name>
    <dbReference type="NCBI Taxonomy" id="48140"/>
    <lineage>
        <taxon>Eukaryota</taxon>
        <taxon>Fungi</taxon>
        <taxon>Dikarya</taxon>
        <taxon>Basidiomycota</taxon>
        <taxon>Agaricomycotina</taxon>
        <taxon>Agaricomycetes</taxon>
        <taxon>Polyporales</taxon>
        <taxon>Phanerochaetaceae</taxon>
        <taxon>Phanerochaete</taxon>
    </lineage>
</organism>
<gene>
    <name evidence="2" type="ORF">PsYK624_061770</name>
</gene>
<keyword evidence="1" id="KW-0472">Membrane</keyword>
<keyword evidence="1" id="KW-1133">Transmembrane helix</keyword>
<feature type="transmembrane region" description="Helical" evidence="1">
    <location>
        <begin position="125"/>
        <end position="141"/>
    </location>
</feature>
<feature type="transmembrane region" description="Helical" evidence="1">
    <location>
        <begin position="94"/>
        <end position="113"/>
    </location>
</feature>